<dbReference type="Gene3D" id="3.40.50.300">
    <property type="entry name" value="P-loop containing nucleotide triphosphate hydrolases"/>
    <property type="match status" value="2"/>
</dbReference>
<keyword evidence="2" id="KW-0813">Transport</keyword>
<dbReference type="FunFam" id="3.40.50.300:FF:000127">
    <property type="entry name" value="Ribose import ATP-binding protein RbsA"/>
    <property type="match status" value="1"/>
</dbReference>
<gene>
    <name evidence="10" type="ORF">SAMN02745784_03144</name>
</gene>
<evidence type="ECO:0000313" key="11">
    <source>
        <dbReference type="Proteomes" id="UP000184114"/>
    </source>
</evidence>
<evidence type="ECO:0000256" key="5">
    <source>
        <dbReference type="ARBA" id="ARBA00022741"/>
    </source>
</evidence>
<dbReference type="GO" id="GO:0005886">
    <property type="term" value="C:plasma membrane"/>
    <property type="evidence" value="ECO:0007669"/>
    <property type="project" value="UniProtKB-SubCell"/>
</dbReference>
<evidence type="ECO:0000256" key="3">
    <source>
        <dbReference type="ARBA" id="ARBA00022475"/>
    </source>
</evidence>
<dbReference type="GeneID" id="90994209"/>
<keyword evidence="7" id="KW-1278">Translocase</keyword>
<feature type="domain" description="ABC transporter" evidence="9">
    <location>
        <begin position="262"/>
        <end position="507"/>
    </location>
</feature>
<dbReference type="CDD" id="cd03215">
    <property type="entry name" value="ABC_Carb_Monos_II"/>
    <property type="match status" value="1"/>
</dbReference>
<proteinExistence type="predicted"/>
<keyword evidence="4" id="KW-0677">Repeat</keyword>
<keyword evidence="8" id="KW-0472">Membrane</keyword>
<evidence type="ECO:0000313" key="10">
    <source>
        <dbReference type="EMBL" id="SHF20039.1"/>
    </source>
</evidence>
<keyword evidence="5" id="KW-0547">Nucleotide-binding</keyword>
<dbReference type="Proteomes" id="UP000184114">
    <property type="component" value="Unassembled WGS sequence"/>
</dbReference>
<dbReference type="STRING" id="1123404.SAMN02745784_03144"/>
<dbReference type="PROSITE" id="PS00211">
    <property type="entry name" value="ABC_TRANSPORTER_1"/>
    <property type="match status" value="2"/>
</dbReference>
<protein>
    <submittedName>
        <fullName evidence="10">Nucleoside ABC transporter ATP-binding protein</fullName>
    </submittedName>
</protein>
<dbReference type="GO" id="GO:0005524">
    <property type="term" value="F:ATP binding"/>
    <property type="evidence" value="ECO:0007669"/>
    <property type="project" value="UniProtKB-KW"/>
</dbReference>
<dbReference type="InterPro" id="IPR027417">
    <property type="entry name" value="P-loop_NTPase"/>
</dbReference>
<evidence type="ECO:0000256" key="8">
    <source>
        <dbReference type="ARBA" id="ARBA00023136"/>
    </source>
</evidence>
<dbReference type="CDD" id="cd03216">
    <property type="entry name" value="ABC_Carb_Monos_I"/>
    <property type="match status" value="1"/>
</dbReference>
<dbReference type="PANTHER" id="PTHR43790:SF4">
    <property type="entry name" value="GUANOSINE IMPORT ATP-BINDING PROTEIN NUPO"/>
    <property type="match status" value="1"/>
</dbReference>
<organism evidence="10 11">
    <name type="scientific">Tissierella praeacuta DSM 18095</name>
    <dbReference type="NCBI Taxonomy" id="1123404"/>
    <lineage>
        <taxon>Bacteria</taxon>
        <taxon>Bacillati</taxon>
        <taxon>Bacillota</taxon>
        <taxon>Tissierellia</taxon>
        <taxon>Tissierellales</taxon>
        <taxon>Tissierellaceae</taxon>
        <taxon>Tissierella</taxon>
    </lineage>
</organism>
<dbReference type="AlphaFoldDB" id="A0A1M4ZPR4"/>
<sequence length="513" mass="56780">MNIQEDYAVQMRGITKRFGSFTALAHVDINIKKGTIHSILGENGAGKTTLMNILYGLCKADEGEIFLNGKKVDIKNPNVAIENGIGMVHQHFMLVENFTIAQNIILGKEETKGLGVIDIDKANKKILEVIEKYGLEVEPNELIEDVSVGMQQKVEIIKALYRGADILILDEPTAVLTPQEIVELLNIMNKLIEDGKTIIIITHKLKEIKQSAEECTILRRGKYIDTVNVADVNEEELAKKMVGRSVNLVADKSPAQVGDVVFEIKNLFVKNEKELYAVKDLSLEIRKGEIMGIAGIDGNGQKELVEAITNLRPAEKGQIIINGVEIQNTSPNNVIKNKVATIHEDRQKVGLVLDFTVAENIIIENFKSPKYSKNGIILKDKIINKAKELIKKFDIRPSDSEELAVKGLSGGNQQKVIIAREVENNPDLLIAVQPTRGLDVGAIEFIHKTLIEERDKGKAILLISYELDEVMNLSDTLAVIYDGYIVNTFKQGTIDENTIGLLMAGGKVSEQNI</sequence>
<evidence type="ECO:0000256" key="4">
    <source>
        <dbReference type="ARBA" id="ARBA00022737"/>
    </source>
</evidence>
<dbReference type="PROSITE" id="PS50893">
    <property type="entry name" value="ABC_TRANSPORTER_2"/>
    <property type="match status" value="2"/>
</dbReference>
<evidence type="ECO:0000256" key="2">
    <source>
        <dbReference type="ARBA" id="ARBA00022448"/>
    </source>
</evidence>
<evidence type="ECO:0000256" key="1">
    <source>
        <dbReference type="ARBA" id="ARBA00004202"/>
    </source>
</evidence>
<dbReference type="Pfam" id="PF00005">
    <property type="entry name" value="ABC_tran"/>
    <property type="match status" value="2"/>
</dbReference>
<dbReference type="InterPro" id="IPR050107">
    <property type="entry name" value="ABC_carbohydrate_import_ATPase"/>
</dbReference>
<comment type="subcellular location">
    <subcellularLocation>
        <location evidence="1">Cell membrane</location>
        <topology evidence="1">Peripheral membrane protein</topology>
    </subcellularLocation>
</comment>
<evidence type="ECO:0000259" key="9">
    <source>
        <dbReference type="PROSITE" id="PS50893"/>
    </source>
</evidence>
<dbReference type="EMBL" id="FQTY01000028">
    <property type="protein sequence ID" value="SHF20039.1"/>
    <property type="molecule type" value="Genomic_DNA"/>
</dbReference>
<keyword evidence="6 10" id="KW-0067">ATP-binding</keyword>
<dbReference type="SMART" id="SM00382">
    <property type="entry name" value="AAA"/>
    <property type="match status" value="1"/>
</dbReference>
<dbReference type="PANTHER" id="PTHR43790">
    <property type="entry name" value="CARBOHYDRATE TRANSPORT ATP-BINDING PROTEIN MG119-RELATED"/>
    <property type="match status" value="1"/>
</dbReference>
<name>A0A1M4ZPR4_9FIRM</name>
<keyword evidence="3" id="KW-1003">Cell membrane</keyword>
<dbReference type="InterPro" id="IPR003439">
    <property type="entry name" value="ABC_transporter-like_ATP-bd"/>
</dbReference>
<dbReference type="InterPro" id="IPR017871">
    <property type="entry name" value="ABC_transporter-like_CS"/>
</dbReference>
<dbReference type="GO" id="GO:0016887">
    <property type="term" value="F:ATP hydrolysis activity"/>
    <property type="evidence" value="ECO:0007669"/>
    <property type="project" value="InterPro"/>
</dbReference>
<accession>A0A1M4ZPR4</accession>
<dbReference type="RefSeq" id="WP_072978025.1">
    <property type="nucleotide sequence ID" value="NZ_FQTY01000028.1"/>
</dbReference>
<dbReference type="SUPFAM" id="SSF52540">
    <property type="entry name" value="P-loop containing nucleoside triphosphate hydrolases"/>
    <property type="match status" value="2"/>
</dbReference>
<keyword evidence="11" id="KW-1185">Reference proteome</keyword>
<feature type="domain" description="ABC transporter" evidence="9">
    <location>
        <begin position="9"/>
        <end position="245"/>
    </location>
</feature>
<reference evidence="11" key="1">
    <citation type="submission" date="2016-11" db="EMBL/GenBank/DDBJ databases">
        <authorList>
            <person name="Varghese N."/>
            <person name="Submissions S."/>
        </authorList>
    </citation>
    <scope>NUCLEOTIDE SEQUENCE [LARGE SCALE GENOMIC DNA]</scope>
    <source>
        <strain evidence="11">DSM 18095</strain>
    </source>
</reference>
<dbReference type="InterPro" id="IPR003593">
    <property type="entry name" value="AAA+_ATPase"/>
</dbReference>
<evidence type="ECO:0000256" key="6">
    <source>
        <dbReference type="ARBA" id="ARBA00022840"/>
    </source>
</evidence>
<evidence type="ECO:0000256" key="7">
    <source>
        <dbReference type="ARBA" id="ARBA00022967"/>
    </source>
</evidence>